<evidence type="ECO:0000256" key="11">
    <source>
        <dbReference type="RuleBase" id="RU366015"/>
    </source>
</evidence>
<dbReference type="PROSITE" id="PS00725">
    <property type="entry name" value="GERMIN"/>
    <property type="match status" value="1"/>
</dbReference>
<dbReference type="Gene3D" id="2.60.120.10">
    <property type="entry name" value="Jelly Rolls"/>
    <property type="match status" value="1"/>
</dbReference>
<dbReference type="Pfam" id="PF00190">
    <property type="entry name" value="Cupin_1"/>
    <property type="match status" value="1"/>
</dbReference>
<dbReference type="InterPro" id="IPR014710">
    <property type="entry name" value="RmlC-like_jellyroll"/>
</dbReference>
<keyword evidence="11" id="KW-0732">Signal</keyword>
<evidence type="ECO:0000256" key="8">
    <source>
        <dbReference type="PIRSR" id="PIRSR601929-1"/>
    </source>
</evidence>
<dbReference type="InterPro" id="IPR006045">
    <property type="entry name" value="Cupin_1"/>
</dbReference>
<feature type="disulfide bond" evidence="10">
    <location>
        <begin position="31"/>
        <end position="47"/>
    </location>
</feature>
<dbReference type="EMBL" id="JAMQYH010000001">
    <property type="protein sequence ID" value="KAJ1701110.1"/>
    <property type="molecule type" value="Genomic_DNA"/>
</dbReference>
<evidence type="ECO:0000259" key="12">
    <source>
        <dbReference type="SMART" id="SM00835"/>
    </source>
</evidence>
<gene>
    <name evidence="13" type="ORF">LUZ63_000889</name>
</gene>
<reference evidence="13" key="1">
    <citation type="journal article" date="2022" name="Cell">
        <title>Repeat-based holocentromeres influence genome architecture and karyotype evolution.</title>
        <authorList>
            <person name="Hofstatter P.G."/>
            <person name="Thangavel G."/>
            <person name="Lux T."/>
            <person name="Neumann P."/>
            <person name="Vondrak T."/>
            <person name="Novak P."/>
            <person name="Zhang M."/>
            <person name="Costa L."/>
            <person name="Castellani M."/>
            <person name="Scott A."/>
            <person name="Toegelov H."/>
            <person name="Fuchs J."/>
            <person name="Mata-Sucre Y."/>
            <person name="Dias Y."/>
            <person name="Vanzela A.L.L."/>
            <person name="Huettel B."/>
            <person name="Almeida C.C.S."/>
            <person name="Simkova H."/>
            <person name="Souza G."/>
            <person name="Pedrosa-Harand A."/>
            <person name="Macas J."/>
            <person name="Mayer K.F.X."/>
            <person name="Houben A."/>
            <person name="Marques A."/>
        </authorList>
    </citation>
    <scope>NUCLEOTIDE SEQUENCE</scope>
    <source>
        <strain evidence="13">RhyBre1mFocal</strain>
    </source>
</reference>
<dbReference type="InterPro" id="IPR001929">
    <property type="entry name" value="Germin"/>
</dbReference>
<dbReference type="GO" id="GO:0030145">
    <property type="term" value="F:manganese ion binding"/>
    <property type="evidence" value="ECO:0007669"/>
    <property type="project" value="UniProtKB-UniRule"/>
</dbReference>
<sequence>MEQKFTSFFLLFCLITISICHADPEQLQDFCVANNPSTDTIINGFPCKPASSVVSDDFFFAGLSQEGNTNSRFGSSITAGNVLSFPGLNTLGLAINRVDIAPGGVNPLHSHPRSSELVFVMKGNLLVGFISTANKFYSKVLGPGETFVIPKGLFHFQYNVGNSTATAITLFNSQLPGVMSAPFGLFGAKPQIPMEVLTKTFQVNSSIISVLESNFGN</sequence>
<dbReference type="PANTHER" id="PTHR31238">
    <property type="entry name" value="GERMIN-LIKE PROTEIN SUBFAMILY 3 MEMBER 3"/>
    <property type="match status" value="1"/>
</dbReference>
<dbReference type="GO" id="GO:0048046">
    <property type="term" value="C:apoplast"/>
    <property type="evidence" value="ECO:0007669"/>
    <property type="project" value="UniProtKB-SubCell"/>
</dbReference>
<protein>
    <recommendedName>
        <fullName evidence="11">Germin-like protein</fullName>
    </recommendedName>
</protein>
<dbReference type="SMART" id="SM00835">
    <property type="entry name" value="Cupin_1"/>
    <property type="match status" value="1"/>
</dbReference>
<keyword evidence="3 11" id="KW-0052">Apoplast</keyword>
<accession>A0A9Q0CVV3</accession>
<dbReference type="PRINTS" id="PR00325">
    <property type="entry name" value="GERMIN"/>
</dbReference>
<keyword evidence="14" id="KW-1185">Reference proteome</keyword>
<evidence type="ECO:0000313" key="14">
    <source>
        <dbReference type="Proteomes" id="UP001151287"/>
    </source>
</evidence>
<evidence type="ECO:0000256" key="5">
    <source>
        <dbReference type="ARBA" id="ARBA00022723"/>
    </source>
</evidence>
<dbReference type="FunFam" id="2.60.120.10:FF:000005">
    <property type="entry name" value="Germin-like protein subfamily 1 member 8"/>
    <property type="match status" value="1"/>
</dbReference>
<feature type="binding site" evidence="9">
    <location>
        <position position="155"/>
    </location>
    <ligand>
        <name>Mn(2+)</name>
        <dbReference type="ChEBI" id="CHEBI:29035"/>
    </ligand>
</feature>
<dbReference type="Proteomes" id="UP001151287">
    <property type="component" value="Unassembled WGS sequence"/>
</dbReference>
<feature type="binding site" evidence="8">
    <location>
        <position position="96"/>
    </location>
    <ligand>
        <name>oxalate</name>
        <dbReference type="ChEBI" id="CHEBI:30623"/>
    </ligand>
</feature>
<evidence type="ECO:0000256" key="9">
    <source>
        <dbReference type="PIRSR" id="PIRSR601929-2"/>
    </source>
</evidence>
<dbReference type="SUPFAM" id="SSF51182">
    <property type="entry name" value="RmlC-like cupins"/>
    <property type="match status" value="1"/>
</dbReference>
<dbReference type="InterPro" id="IPR019780">
    <property type="entry name" value="Germin_Mn-BS"/>
</dbReference>
<proteinExistence type="inferred from homology"/>
<feature type="binding site" evidence="8">
    <location>
        <position position="111"/>
    </location>
    <ligand>
        <name>oxalate</name>
        <dbReference type="ChEBI" id="CHEBI:30623"/>
    </ligand>
</feature>
<comment type="subcellular location">
    <subcellularLocation>
        <location evidence="1 11">Secreted</location>
        <location evidence="1 11">Extracellular space</location>
        <location evidence="1 11">Apoplast</location>
    </subcellularLocation>
</comment>
<evidence type="ECO:0000256" key="10">
    <source>
        <dbReference type="PIRSR" id="PIRSR601929-3"/>
    </source>
</evidence>
<keyword evidence="6 10" id="KW-1015">Disulfide bond</keyword>
<evidence type="ECO:0000256" key="4">
    <source>
        <dbReference type="ARBA" id="ARBA00022525"/>
    </source>
</evidence>
<evidence type="ECO:0000256" key="2">
    <source>
        <dbReference type="ARBA" id="ARBA00007456"/>
    </source>
</evidence>
<comment type="similarity">
    <text evidence="2 11">Belongs to the germin family.</text>
</comment>
<feature type="binding site" evidence="9">
    <location>
        <position position="111"/>
    </location>
    <ligand>
        <name>Mn(2+)</name>
        <dbReference type="ChEBI" id="CHEBI:29035"/>
    </ligand>
</feature>
<name>A0A9Q0CVV3_9POAL</name>
<evidence type="ECO:0000256" key="3">
    <source>
        <dbReference type="ARBA" id="ARBA00022523"/>
    </source>
</evidence>
<feature type="chain" id="PRO_5040530182" description="Germin-like protein" evidence="11">
    <location>
        <begin position="23"/>
        <end position="217"/>
    </location>
</feature>
<dbReference type="InterPro" id="IPR011051">
    <property type="entry name" value="RmlC_Cupin_sf"/>
</dbReference>
<feature type="binding site" evidence="8">
    <location>
        <position position="116"/>
    </location>
    <ligand>
        <name>oxalate</name>
        <dbReference type="ChEBI" id="CHEBI:30623"/>
    </ligand>
</feature>
<keyword evidence="4 11" id="KW-0964">Secreted</keyword>
<feature type="binding site" evidence="8">
    <location>
        <position position="106"/>
    </location>
    <ligand>
        <name>oxalate</name>
        <dbReference type="ChEBI" id="CHEBI:30623"/>
    </ligand>
</feature>
<keyword evidence="5 8" id="KW-0479">Metal-binding</keyword>
<evidence type="ECO:0000256" key="7">
    <source>
        <dbReference type="ARBA" id="ARBA00023211"/>
    </source>
</evidence>
<keyword evidence="7 8" id="KW-0464">Manganese</keyword>
<evidence type="ECO:0000313" key="13">
    <source>
        <dbReference type="EMBL" id="KAJ1701110.1"/>
    </source>
</evidence>
<evidence type="ECO:0000256" key="6">
    <source>
        <dbReference type="ARBA" id="ARBA00023157"/>
    </source>
</evidence>
<feature type="binding site" evidence="9">
    <location>
        <position position="116"/>
    </location>
    <ligand>
        <name>Mn(2+)</name>
        <dbReference type="ChEBI" id="CHEBI:29035"/>
    </ligand>
</feature>
<dbReference type="OrthoDB" id="1921208at2759"/>
<comment type="caution">
    <text evidence="13">The sequence shown here is derived from an EMBL/GenBank/DDBJ whole genome shotgun (WGS) entry which is preliminary data.</text>
</comment>
<evidence type="ECO:0000256" key="1">
    <source>
        <dbReference type="ARBA" id="ARBA00004271"/>
    </source>
</evidence>
<feature type="domain" description="Cupin type-1" evidence="12">
    <location>
        <begin position="61"/>
        <end position="209"/>
    </location>
</feature>
<feature type="binding site" evidence="9">
    <location>
        <position position="109"/>
    </location>
    <ligand>
        <name>Mn(2+)</name>
        <dbReference type="ChEBI" id="CHEBI:29035"/>
    </ligand>
</feature>
<organism evidence="13 14">
    <name type="scientific">Rhynchospora breviuscula</name>
    <dbReference type="NCBI Taxonomy" id="2022672"/>
    <lineage>
        <taxon>Eukaryota</taxon>
        <taxon>Viridiplantae</taxon>
        <taxon>Streptophyta</taxon>
        <taxon>Embryophyta</taxon>
        <taxon>Tracheophyta</taxon>
        <taxon>Spermatophyta</taxon>
        <taxon>Magnoliopsida</taxon>
        <taxon>Liliopsida</taxon>
        <taxon>Poales</taxon>
        <taxon>Cyperaceae</taxon>
        <taxon>Cyperoideae</taxon>
        <taxon>Rhynchosporeae</taxon>
        <taxon>Rhynchospora</taxon>
    </lineage>
</organism>
<dbReference type="AlphaFoldDB" id="A0A9Q0CVV3"/>
<feature type="signal peptide" evidence="11">
    <location>
        <begin position="1"/>
        <end position="22"/>
    </location>
</feature>
<dbReference type="CDD" id="cd02241">
    <property type="entry name" value="cupin_OxOx"/>
    <property type="match status" value="1"/>
</dbReference>